<evidence type="ECO:0000313" key="1">
    <source>
        <dbReference type="EMBL" id="KAF2466950.1"/>
    </source>
</evidence>
<gene>
    <name evidence="1" type="ORF">BDR25DRAFT_292645</name>
</gene>
<comment type="caution">
    <text evidence="1">The sequence shown here is derived from an EMBL/GenBank/DDBJ whole genome shotgun (WGS) entry which is preliminary data.</text>
</comment>
<organism evidence="1 2">
    <name type="scientific">Lindgomyces ingoldianus</name>
    <dbReference type="NCBI Taxonomy" id="673940"/>
    <lineage>
        <taxon>Eukaryota</taxon>
        <taxon>Fungi</taxon>
        <taxon>Dikarya</taxon>
        <taxon>Ascomycota</taxon>
        <taxon>Pezizomycotina</taxon>
        <taxon>Dothideomycetes</taxon>
        <taxon>Pleosporomycetidae</taxon>
        <taxon>Pleosporales</taxon>
        <taxon>Lindgomycetaceae</taxon>
        <taxon>Lindgomyces</taxon>
    </lineage>
</organism>
<sequence>MEGHNTNGYPLYSLSIQPDADFDNHQPFPISMAQTHEHRPNTSRTSVNPNSSGYSNHFPLNSLQDTFGQWQDPPMPHYHYAESSRSSFSDFRNSGYSIFSQRPRNSIASTSTTGTDYSDVPQEYHVHQSASLRNVNTSALTVRPPDPAAEEVIGWSPVRSAKYTRQVKVVKEPFPTCVSRPKRKSRSTKEPRYWCTSCGGGFREKCDWIRHEETYQERSAMYQCDLCKKTYCLDKDFIKHHQDSHRCLTCAENNQHLGGARKKRKQRRAWGCGFCIHFDTNWKERCNHIATHFESGNKMTNWKHTLVILSLLKQPHVCQEQIRLYESKGVQNPYFGWNEHTTGRAEGYPDGLCAPQLQDLLEFFSPGQNARYIVELAWAKGYRPNPPISNDTPEPSNLDRSTGNKSRGSEKSRPQDLASTLAPRQMGARRSENQSTHAGYSEKELPCLPPVPPVPLKNDSSADLTSLSENPLNVGFESWAPLTTTIPEDEILPDTCDFDMMDLSFTTDLTQELSILNDFERTNAW</sequence>
<evidence type="ECO:0000313" key="2">
    <source>
        <dbReference type="Proteomes" id="UP000799755"/>
    </source>
</evidence>
<accession>A0ACB6QJ76</accession>
<keyword evidence="2" id="KW-1185">Reference proteome</keyword>
<dbReference type="Proteomes" id="UP000799755">
    <property type="component" value="Unassembled WGS sequence"/>
</dbReference>
<name>A0ACB6QJ76_9PLEO</name>
<proteinExistence type="predicted"/>
<protein>
    <submittedName>
        <fullName evidence="1">Uncharacterized protein</fullName>
    </submittedName>
</protein>
<reference evidence="1" key="1">
    <citation type="journal article" date="2020" name="Stud. Mycol.">
        <title>101 Dothideomycetes genomes: a test case for predicting lifestyles and emergence of pathogens.</title>
        <authorList>
            <person name="Haridas S."/>
            <person name="Albert R."/>
            <person name="Binder M."/>
            <person name="Bloem J."/>
            <person name="Labutti K."/>
            <person name="Salamov A."/>
            <person name="Andreopoulos B."/>
            <person name="Baker S."/>
            <person name="Barry K."/>
            <person name="Bills G."/>
            <person name="Bluhm B."/>
            <person name="Cannon C."/>
            <person name="Castanera R."/>
            <person name="Culley D."/>
            <person name="Daum C."/>
            <person name="Ezra D."/>
            <person name="Gonzalez J."/>
            <person name="Henrissat B."/>
            <person name="Kuo A."/>
            <person name="Liang C."/>
            <person name="Lipzen A."/>
            <person name="Lutzoni F."/>
            <person name="Magnuson J."/>
            <person name="Mondo S."/>
            <person name="Nolan M."/>
            <person name="Ohm R."/>
            <person name="Pangilinan J."/>
            <person name="Park H.-J."/>
            <person name="Ramirez L."/>
            <person name="Alfaro M."/>
            <person name="Sun H."/>
            <person name="Tritt A."/>
            <person name="Yoshinaga Y."/>
            <person name="Zwiers L.-H."/>
            <person name="Turgeon B."/>
            <person name="Goodwin S."/>
            <person name="Spatafora J."/>
            <person name="Crous P."/>
            <person name="Grigoriev I."/>
        </authorList>
    </citation>
    <scope>NUCLEOTIDE SEQUENCE</scope>
    <source>
        <strain evidence="1">ATCC 200398</strain>
    </source>
</reference>
<dbReference type="EMBL" id="MU003522">
    <property type="protein sequence ID" value="KAF2466950.1"/>
    <property type="molecule type" value="Genomic_DNA"/>
</dbReference>